<accession>A0ABP0NKH7</accession>
<dbReference type="EMBL" id="CAXAMM010029219">
    <property type="protein sequence ID" value="CAK9064270.1"/>
    <property type="molecule type" value="Genomic_DNA"/>
</dbReference>
<evidence type="ECO:0000256" key="2">
    <source>
        <dbReference type="SAM" id="MobiDB-lite"/>
    </source>
</evidence>
<organism evidence="3 4">
    <name type="scientific">Durusdinium trenchii</name>
    <dbReference type="NCBI Taxonomy" id="1381693"/>
    <lineage>
        <taxon>Eukaryota</taxon>
        <taxon>Sar</taxon>
        <taxon>Alveolata</taxon>
        <taxon>Dinophyceae</taxon>
        <taxon>Suessiales</taxon>
        <taxon>Symbiodiniaceae</taxon>
        <taxon>Durusdinium</taxon>
    </lineage>
</organism>
<sequence length="305" mass="34032">QRQIEKDRLEEKEGEVEGAGRRMVVLVVKRSEKEQFLFETTCASGNDELVRTLVLLWNLRLKVELLAGAVEELAKYGPAKAEAEKGLDDVQDQAREAEGGARPDRGANYTCDPTGNRTGEAPSPQLQQVLNKVAEDAKQAISAAQVRAKVALSVELLEEKLATIRGAVTMAFPMGLPAYDPIRMALEDTTHTQDIYGEQQLDPETAQLWWAGKEFLRDQTVGDRVGRNEKTKIIVKLQKPGSGPPAREAAVSEDERKAMMAHYFRKQEEMKRLAENNADDYLNSPWADPSNLRRSLNGTGDIRFR</sequence>
<comment type="caution">
    <text evidence="3">The sequence shown here is derived from an EMBL/GenBank/DDBJ whole genome shotgun (WGS) entry which is preliminary data.</text>
</comment>
<dbReference type="InterPro" id="IPR021298">
    <property type="entry name" value="CFAP298"/>
</dbReference>
<keyword evidence="3" id="KW-0969">Cilium</keyword>
<evidence type="ECO:0000256" key="1">
    <source>
        <dbReference type="ARBA" id="ARBA00009619"/>
    </source>
</evidence>
<evidence type="ECO:0000313" key="3">
    <source>
        <dbReference type="EMBL" id="CAK9064270.1"/>
    </source>
</evidence>
<dbReference type="PANTHER" id="PTHR13238:SF0">
    <property type="entry name" value="CILIA- AND FLAGELLA-ASSOCIATED PROTEIN 298"/>
    <property type="match status" value="1"/>
</dbReference>
<keyword evidence="4" id="KW-1185">Reference proteome</keyword>
<dbReference type="Proteomes" id="UP001642464">
    <property type="component" value="Unassembled WGS sequence"/>
</dbReference>
<reference evidence="3 4" key="1">
    <citation type="submission" date="2024-02" db="EMBL/GenBank/DDBJ databases">
        <authorList>
            <person name="Chen Y."/>
            <person name="Shah S."/>
            <person name="Dougan E. K."/>
            <person name="Thang M."/>
            <person name="Chan C."/>
        </authorList>
    </citation>
    <scope>NUCLEOTIDE SEQUENCE [LARGE SCALE GENOMIC DNA]</scope>
</reference>
<proteinExistence type="inferred from homology"/>
<keyword evidence="3" id="KW-0966">Cell projection</keyword>
<dbReference type="Pfam" id="PF11069">
    <property type="entry name" value="CFAP298"/>
    <property type="match status" value="1"/>
</dbReference>
<feature type="non-terminal residue" evidence="3">
    <location>
        <position position="1"/>
    </location>
</feature>
<keyword evidence="3" id="KW-0282">Flagellum</keyword>
<comment type="similarity">
    <text evidence="1">Belongs to the CFAP298 family.</text>
</comment>
<feature type="region of interest" description="Disordered" evidence="2">
    <location>
        <begin position="95"/>
        <end position="123"/>
    </location>
</feature>
<feature type="compositionally biased region" description="Basic and acidic residues" evidence="2">
    <location>
        <begin position="95"/>
        <end position="105"/>
    </location>
</feature>
<name>A0ABP0NKH7_9DINO</name>
<protein>
    <submittedName>
        <fullName evidence="3">Cilia- and flagella-associated protein 298 (Protein kurly homolog)</fullName>
    </submittedName>
</protein>
<dbReference type="PANTHER" id="PTHR13238">
    <property type="entry name" value="PROTEIN C21ORF59"/>
    <property type="match status" value="1"/>
</dbReference>
<feature type="region of interest" description="Disordered" evidence="2">
    <location>
        <begin position="280"/>
        <end position="305"/>
    </location>
</feature>
<gene>
    <name evidence="3" type="ORF">SCF082_LOCUS33119</name>
</gene>
<evidence type="ECO:0000313" key="4">
    <source>
        <dbReference type="Proteomes" id="UP001642464"/>
    </source>
</evidence>